<comment type="caution">
    <text evidence="2">The sequence shown here is derived from an EMBL/GenBank/DDBJ whole genome shotgun (WGS) entry which is preliminary data.</text>
</comment>
<gene>
    <name evidence="2" type="ORF">LCGC14_1307590</name>
</gene>
<dbReference type="EMBL" id="LAZR01007686">
    <property type="protein sequence ID" value="KKM83609.1"/>
    <property type="molecule type" value="Genomic_DNA"/>
</dbReference>
<accession>A0A0F9KNA4</accession>
<dbReference type="AlphaFoldDB" id="A0A0F9KNA4"/>
<feature type="region of interest" description="Disordered" evidence="1">
    <location>
        <begin position="1"/>
        <end position="21"/>
    </location>
</feature>
<organism evidence="2">
    <name type="scientific">marine sediment metagenome</name>
    <dbReference type="NCBI Taxonomy" id="412755"/>
    <lineage>
        <taxon>unclassified sequences</taxon>
        <taxon>metagenomes</taxon>
        <taxon>ecological metagenomes</taxon>
    </lineage>
</organism>
<sequence length="95" mass="10310">MTCYDSDNLPPGMVPSDIPGNSRREIKIERAMERVAEMVEPIATLMPLVAERLSAAVQSGPEDAARTIRSAVDALEGFQVILDDALNKLGQVLDE</sequence>
<protein>
    <submittedName>
        <fullName evidence="2">Uncharacterized protein</fullName>
    </submittedName>
</protein>
<proteinExistence type="predicted"/>
<evidence type="ECO:0000256" key="1">
    <source>
        <dbReference type="SAM" id="MobiDB-lite"/>
    </source>
</evidence>
<name>A0A0F9KNA4_9ZZZZ</name>
<reference evidence="2" key="1">
    <citation type="journal article" date="2015" name="Nature">
        <title>Complex archaea that bridge the gap between prokaryotes and eukaryotes.</title>
        <authorList>
            <person name="Spang A."/>
            <person name="Saw J.H."/>
            <person name="Jorgensen S.L."/>
            <person name="Zaremba-Niedzwiedzka K."/>
            <person name="Martijn J."/>
            <person name="Lind A.E."/>
            <person name="van Eijk R."/>
            <person name="Schleper C."/>
            <person name="Guy L."/>
            <person name="Ettema T.J."/>
        </authorList>
    </citation>
    <scope>NUCLEOTIDE SEQUENCE</scope>
</reference>
<evidence type="ECO:0000313" key="2">
    <source>
        <dbReference type="EMBL" id="KKM83609.1"/>
    </source>
</evidence>